<comment type="caution">
    <text evidence="2">The sequence shown here is derived from an EMBL/GenBank/DDBJ whole genome shotgun (WGS) entry which is preliminary data.</text>
</comment>
<protein>
    <recommendedName>
        <fullName evidence="4">NACHT domain-containing protein</fullName>
    </recommendedName>
</protein>
<evidence type="ECO:0000313" key="3">
    <source>
        <dbReference type="Proteomes" id="UP000265618"/>
    </source>
</evidence>
<accession>A0A9K3CSQ0</accession>
<dbReference type="InterPro" id="IPR027417">
    <property type="entry name" value="P-loop_NTPase"/>
</dbReference>
<dbReference type="EMBL" id="BDIP01000620">
    <property type="protein sequence ID" value="GIQ82202.1"/>
    <property type="molecule type" value="Genomic_DNA"/>
</dbReference>
<dbReference type="Gene3D" id="3.40.50.300">
    <property type="entry name" value="P-loop containing nucleotide triphosphate hydrolases"/>
    <property type="match status" value="1"/>
</dbReference>
<sequence>SGRETDITDVVVRHLLEASGDRESDLLKDIHKLLPKRYQSNKNGLKVVSRCQIEATLRVLLAETQSIVQCLHEREGGLQGVLEGWLHQQPPDTGTASRVALKAVLGGLEESLPYDRVLANRGYGVCQTLLGQLDSLIGVYQAKLIAGATTGHGLSLPESLGVSRSVILRQDLRSQYGSQYSEDKYVATEGVAGLYSDFMEQATTGDDTPSQPLLVLLADMGMGKTWAATHLTLATAKDPSLCTIPFYHSLRKPVADGALGYFGASNPVQAGTHCAMLHARRGCRTLLVLDGFDEIAVERERVDTINWVCSFLESANGTALAVITCRGSVWYTEQCVDDSKERLVALTYRATAESLSSGHCCPLTDTEVGDALSRYGLPAVPPSPLRDMCQRPFMLRIVSTHLAVTNTLPDPSDPEAFLPVFIDLKDTSTHTILYRMGVSKGVRRHCLLPFLKLLKGDAGCVLSDSDDAVLTLTQHTLWQRLQSSGLIFSEILPFEAKYSISPVYQSTVKHLMVVAGLMPPPPVRPPPPVPVVDKAKPNAFAMLSAALASGSIRAPSPGDQAAVEHTENPPAVDLPAPQEEGEERESEGEGEASVGDADAVGWSLTRSFSMWSPFGTKKHTEPAEEDNPLLLGTPREQACEAVRGWLRVSGQHAGQLGVMLSACLPRVPTAAHTLQEHLAYVQTLSNVVTEGTAALEALSEEAPLHDAIIGCVPPFPMVRHLADIGTYLADKTIRREAGPVLSGLASWKTGSVTFLKEGPCVLVDSIGAYHSTLPAECDEVLGLERVGQYLRLAESTDTTPEELDGRVRLVKLCESLGVSSRVWMTKILMQPRRRVVAEMCMAVRAPNAAGIKTTKNRDVFLLTDLLVVRRDHQYMNSDKSVTHRIPLEDIEVTYEGPVGAPTRVTLQANNVRLDSLFEDDAAAIGLMIQQTQETAKNHSEDPLLRTALAEAIDGEAPDFTALCVQISGLIDSESYLAAYESMNAPLEIYRRLYDRLDTLYGFDLGAVMQYMRALHTGQHPEPPSPLHPTEHSLQLTGPNLRLLSVLEPLGPLRARLKTAMIEDTPLKWVHLAMEGQVEELQSIVSVFKAQMGEAGVYAEGVEEREGEMKSTWLDGAWDTLHTDTYKKALKLMAGLTGVQDRLDMCANISDTLQFIALHVAPVFAPLPLLHVCVSLNHNLLDVVVRQTVEALIVDTTSTDTADVVAMFTFARFYETSLFQLGANWLVPVMPVHAGGPYRRIDPTEVPYPQDELPPGVATRARFSLLDALTPLCNVFQSRFVRLIGTRWIKTYHTKYSRILGHIASLVHTQDVSRVDGVVVVASGHPHTRIPTLFLTAMLTEMTGAVERAGVELMGPLGRAIVESLGGVCDTYSTAVAGLAVDIPSDFLGLPLVPSDAEGTDHMSPSTSVAGMTVPFDRKVTACLTLYCVTHLRQALAVLSNDITTLHDDLEKVADAYTAVTQRHGADMICVTEAQDGLDKVQGRLLEIRKSLVRQLARCMFNTPGVVEFSHHILCPEWCQDGTAQYTVPALIALEKVLMRTECSVYPHSKELLAYAIPTRLISAYISGCLLRLSGRDSDMRLNTRRRDTSVDSHTLQSPHVRDRVQKDLHTIGAFLESQVATMLPTSYRLRFVTRFTAQIQVGLDLIRLAGMDCPGTLLKDICQGFLGGPHSLTEESARLLLSLRGPAGVTGTDITHDTLIDEVRSVLSPAKVARQLDGGSRLSHEEKVFLAVSQYSDMRQRRRALGIF</sequence>
<evidence type="ECO:0008006" key="4">
    <source>
        <dbReference type="Google" id="ProtNLM"/>
    </source>
</evidence>
<organism evidence="2 3">
    <name type="scientific">Kipferlia bialata</name>
    <dbReference type="NCBI Taxonomy" id="797122"/>
    <lineage>
        <taxon>Eukaryota</taxon>
        <taxon>Metamonada</taxon>
        <taxon>Carpediemonas-like organisms</taxon>
        <taxon>Kipferlia</taxon>
    </lineage>
</organism>
<gene>
    <name evidence="2" type="ORF">KIPB_003295</name>
</gene>
<evidence type="ECO:0000313" key="2">
    <source>
        <dbReference type="EMBL" id="GIQ82202.1"/>
    </source>
</evidence>
<feature type="compositionally biased region" description="Acidic residues" evidence="1">
    <location>
        <begin position="579"/>
        <end position="590"/>
    </location>
</feature>
<proteinExistence type="predicted"/>
<feature type="non-terminal residue" evidence="2">
    <location>
        <position position="1"/>
    </location>
</feature>
<evidence type="ECO:0000256" key="1">
    <source>
        <dbReference type="SAM" id="MobiDB-lite"/>
    </source>
</evidence>
<feature type="region of interest" description="Disordered" evidence="1">
    <location>
        <begin position="551"/>
        <end position="596"/>
    </location>
</feature>
<dbReference type="Proteomes" id="UP000265618">
    <property type="component" value="Unassembled WGS sequence"/>
</dbReference>
<name>A0A9K3CSQ0_9EUKA</name>
<reference evidence="2 3" key="1">
    <citation type="journal article" date="2018" name="PLoS ONE">
        <title>The draft genome of Kipferlia bialata reveals reductive genome evolution in fornicate parasites.</title>
        <authorList>
            <person name="Tanifuji G."/>
            <person name="Takabayashi S."/>
            <person name="Kume K."/>
            <person name="Takagi M."/>
            <person name="Nakayama T."/>
            <person name="Kamikawa R."/>
            <person name="Inagaki Y."/>
            <person name="Hashimoto T."/>
        </authorList>
    </citation>
    <scope>NUCLEOTIDE SEQUENCE [LARGE SCALE GENOMIC DNA]</scope>
    <source>
        <strain evidence="2">NY0173</strain>
    </source>
</reference>
<keyword evidence="3" id="KW-1185">Reference proteome</keyword>